<protein>
    <submittedName>
        <fullName evidence="1">Uncharacterized protein</fullName>
    </submittedName>
</protein>
<accession>A0A2K3K6Q0</accession>
<evidence type="ECO:0000313" key="1">
    <source>
        <dbReference type="EMBL" id="PNX61946.1"/>
    </source>
</evidence>
<proteinExistence type="predicted"/>
<dbReference type="AlphaFoldDB" id="A0A2K3K6Q0"/>
<organism evidence="1 2">
    <name type="scientific">Trifolium pratense</name>
    <name type="common">Red clover</name>
    <dbReference type="NCBI Taxonomy" id="57577"/>
    <lineage>
        <taxon>Eukaryota</taxon>
        <taxon>Viridiplantae</taxon>
        <taxon>Streptophyta</taxon>
        <taxon>Embryophyta</taxon>
        <taxon>Tracheophyta</taxon>
        <taxon>Spermatophyta</taxon>
        <taxon>Magnoliopsida</taxon>
        <taxon>eudicotyledons</taxon>
        <taxon>Gunneridae</taxon>
        <taxon>Pentapetalae</taxon>
        <taxon>rosids</taxon>
        <taxon>fabids</taxon>
        <taxon>Fabales</taxon>
        <taxon>Fabaceae</taxon>
        <taxon>Papilionoideae</taxon>
        <taxon>50 kb inversion clade</taxon>
        <taxon>NPAAA clade</taxon>
        <taxon>Hologalegina</taxon>
        <taxon>IRL clade</taxon>
        <taxon>Trifolieae</taxon>
        <taxon>Trifolium</taxon>
    </lineage>
</organism>
<reference evidence="1 2" key="2">
    <citation type="journal article" date="2017" name="Front. Plant Sci.">
        <title>Gene Classification and Mining of Molecular Markers Useful in Red Clover (Trifolium pratense) Breeding.</title>
        <authorList>
            <person name="Istvanek J."/>
            <person name="Dluhosova J."/>
            <person name="Dluhos P."/>
            <person name="Patkova L."/>
            <person name="Nedelnik J."/>
            <person name="Repkova J."/>
        </authorList>
    </citation>
    <scope>NUCLEOTIDE SEQUENCE [LARGE SCALE GENOMIC DNA]</scope>
    <source>
        <strain evidence="2">cv. Tatra</strain>
        <tissue evidence="1">Young leaves</tissue>
    </source>
</reference>
<comment type="caution">
    <text evidence="1">The sequence shown here is derived from an EMBL/GenBank/DDBJ whole genome shotgun (WGS) entry which is preliminary data.</text>
</comment>
<sequence>MNNILPSDSAASSSSLSHLWVIPPLYVHTTDDAVPLS</sequence>
<evidence type="ECO:0000313" key="2">
    <source>
        <dbReference type="Proteomes" id="UP000236291"/>
    </source>
</evidence>
<feature type="non-terminal residue" evidence="1">
    <location>
        <position position="37"/>
    </location>
</feature>
<name>A0A2K3K6Q0_TRIPR</name>
<reference evidence="1 2" key="1">
    <citation type="journal article" date="2014" name="Am. J. Bot.">
        <title>Genome assembly and annotation for red clover (Trifolium pratense; Fabaceae).</title>
        <authorList>
            <person name="Istvanek J."/>
            <person name="Jaros M."/>
            <person name="Krenek A."/>
            <person name="Repkova J."/>
        </authorList>
    </citation>
    <scope>NUCLEOTIDE SEQUENCE [LARGE SCALE GENOMIC DNA]</scope>
    <source>
        <strain evidence="2">cv. Tatra</strain>
        <tissue evidence="1">Young leaves</tissue>
    </source>
</reference>
<gene>
    <name evidence="1" type="ORF">L195_g060914</name>
</gene>
<dbReference type="EMBL" id="ASHM01144564">
    <property type="protein sequence ID" value="PNX61946.1"/>
    <property type="molecule type" value="Genomic_DNA"/>
</dbReference>
<dbReference type="Proteomes" id="UP000236291">
    <property type="component" value="Unassembled WGS sequence"/>
</dbReference>